<evidence type="ECO:0000313" key="4">
    <source>
        <dbReference type="Proteomes" id="UP000549394"/>
    </source>
</evidence>
<dbReference type="Pfam" id="PF01275">
    <property type="entry name" value="Myelin_PLP"/>
    <property type="match status" value="2"/>
</dbReference>
<dbReference type="OrthoDB" id="9993736at2759"/>
<comment type="caution">
    <text evidence="3">The sequence shown here is derived from an EMBL/GenBank/DDBJ whole genome shotgun (WGS) entry which is preliminary data.</text>
</comment>
<sequence length="845" mass="95566">MRRVPYASVVAFAMCVSGAVICCVCLYAAFSYIVMKFEVDMVKKIVWLVMFMHIGAAGWFLFLAILFTGHTRKEACARCGDSMGFFAKCQHVLAILSAYGLHLLWLILPAILLIPVVIVTVFVVVCGMIPDCFNLSDYGIKPEHMEKFNPASVIGAIKSFDPAHVETAVKEASKAVEKTLTEVEKSGVLDKLITQFEGMLPSEEELDKLVDDVQDAIDTEQWQAMVSEVGDKFVGMANSTLKQWDESRNPLGNRRRRDFDSYREETLQEYKDSLTDNYRDMLSRGEAKVIELSDNTFKLVRTSDGEILHMSDHYLKTAEDFANEKAEKIKYYRDTLSEEIKELIKDGAAIIYPTEGGTIKVLNTKTNEIIDESEKLFQTVEEFQEEQLREYRRLLPENLKKFVLDGKAKIVSLADGSLQVVNTESQEILHKSKSFLKTAEEFAKEKAEELKDFRNSLSKDLKDLLADGKAEIETMKDGSLKLIHKTTKEILKKSQHILKTALQFAEEAKENIEKEVKNSVEKMKEYQDAVRKALEDAPKNIQEMIKRGEAQIVPLKNATLAIIKKGSKEVLYQTKKLLKTAEEFAKDKVEQVKKIAEDMRDKAKETAELAKKKAEEAWKKAKEAANALRMEVDEKAKELAKTAEKEARIAAQKATEFADTAFKKAAELAGKADEIIERAMREGVKWARQALKDSRKLATSFLRGARNAAREVGRNAKQVANVVARAKDEIVNVYETFLMLAQHFGIRQDGNNTNTYCSDAKVFFCAKLKSAQVNLIAAFIASVLINLSMVHFLMCMGANWVRIKREKEEKTPEFVEDLPEKMKLNDFQLSRTGSFVHVYNNSSHA</sequence>
<gene>
    <name evidence="3" type="ORF">DGYR_LOCUS2573</name>
</gene>
<feature type="transmembrane region" description="Helical" evidence="2">
    <location>
        <begin position="775"/>
        <end position="801"/>
    </location>
</feature>
<accession>A0A7I8VBA3</accession>
<keyword evidence="2" id="KW-1133">Transmembrane helix</keyword>
<dbReference type="EMBL" id="CAJFCJ010000004">
    <property type="protein sequence ID" value="CAD5113615.1"/>
    <property type="molecule type" value="Genomic_DNA"/>
</dbReference>
<dbReference type="GO" id="GO:0005886">
    <property type="term" value="C:plasma membrane"/>
    <property type="evidence" value="ECO:0007669"/>
    <property type="project" value="TreeGrafter"/>
</dbReference>
<organism evidence="3 4">
    <name type="scientific">Dimorphilus gyrociliatus</name>
    <dbReference type="NCBI Taxonomy" id="2664684"/>
    <lineage>
        <taxon>Eukaryota</taxon>
        <taxon>Metazoa</taxon>
        <taxon>Spiralia</taxon>
        <taxon>Lophotrochozoa</taxon>
        <taxon>Annelida</taxon>
        <taxon>Polychaeta</taxon>
        <taxon>Polychaeta incertae sedis</taxon>
        <taxon>Dinophilidae</taxon>
        <taxon>Dimorphilus</taxon>
    </lineage>
</organism>
<name>A0A7I8VBA3_9ANNE</name>
<feature type="transmembrane region" description="Helical" evidence="2">
    <location>
        <begin position="103"/>
        <end position="125"/>
    </location>
</feature>
<keyword evidence="1" id="KW-0175">Coiled coil</keyword>
<dbReference type="AlphaFoldDB" id="A0A7I8VBA3"/>
<reference evidence="3 4" key="1">
    <citation type="submission" date="2020-08" db="EMBL/GenBank/DDBJ databases">
        <authorList>
            <person name="Hejnol A."/>
        </authorList>
    </citation>
    <scope>NUCLEOTIDE SEQUENCE [LARGE SCALE GENOMIC DNA]</scope>
</reference>
<keyword evidence="2" id="KW-0472">Membrane</keyword>
<dbReference type="GO" id="GO:0031175">
    <property type="term" value="P:neuron projection development"/>
    <property type="evidence" value="ECO:0007669"/>
    <property type="project" value="TreeGrafter"/>
</dbReference>
<proteinExistence type="predicted"/>
<evidence type="ECO:0000256" key="2">
    <source>
        <dbReference type="SAM" id="Phobius"/>
    </source>
</evidence>
<dbReference type="InterPro" id="IPR001614">
    <property type="entry name" value="Myelin_PLP"/>
</dbReference>
<dbReference type="PANTHER" id="PTHR11683">
    <property type="entry name" value="MYELIN PROTEOLIPID"/>
    <property type="match status" value="1"/>
</dbReference>
<keyword evidence="2" id="KW-0812">Transmembrane</keyword>
<feature type="transmembrane region" description="Helical" evidence="2">
    <location>
        <begin position="45"/>
        <end position="68"/>
    </location>
</feature>
<feature type="coiled-coil region" evidence="1">
    <location>
        <begin position="582"/>
        <end position="645"/>
    </location>
</feature>
<evidence type="ECO:0000313" key="3">
    <source>
        <dbReference type="EMBL" id="CAD5113615.1"/>
    </source>
</evidence>
<protein>
    <submittedName>
        <fullName evidence="3">DgyrCDS2779</fullName>
    </submittedName>
</protein>
<evidence type="ECO:0000256" key="1">
    <source>
        <dbReference type="SAM" id="Coils"/>
    </source>
</evidence>
<feature type="transmembrane region" description="Helical" evidence="2">
    <location>
        <begin position="7"/>
        <end position="33"/>
    </location>
</feature>
<keyword evidence="4" id="KW-1185">Reference proteome</keyword>
<feature type="coiled-coil region" evidence="1">
    <location>
        <begin position="495"/>
        <end position="536"/>
    </location>
</feature>
<dbReference type="Proteomes" id="UP000549394">
    <property type="component" value="Unassembled WGS sequence"/>
</dbReference>
<dbReference type="PANTHER" id="PTHR11683:SF12">
    <property type="entry name" value="M6, ISOFORM F"/>
    <property type="match status" value="1"/>
</dbReference>